<feature type="region of interest" description="Disordered" evidence="1">
    <location>
        <begin position="101"/>
        <end position="178"/>
    </location>
</feature>
<feature type="region of interest" description="Disordered" evidence="1">
    <location>
        <begin position="333"/>
        <end position="364"/>
    </location>
</feature>
<evidence type="ECO:0000313" key="4">
    <source>
        <dbReference type="Proteomes" id="UP001431783"/>
    </source>
</evidence>
<comment type="caution">
    <text evidence="3">The sequence shown here is derived from an EMBL/GenBank/DDBJ whole genome shotgun (WGS) entry which is preliminary data.</text>
</comment>
<sequence length="473" mass="51222">MTNNINLLASLFAGILPEALETNCLRCTEKQKVVTYRTIKRLKKEYPKVWVELQAKWDPNDVYVRRFEETYKNPIPTTTNENEILLDDRFGVIDTTTRKSTTKIVTKKPPKTKYPSTASSTITTQRTVPSINSLDAGSQNKPSDFNPYNPNFGGNVSTNQVGDNGSTQNNNSVNSTVSSKPFLFTENNTNTEVTSQSSVTSVNTQSSRITPLLSIVNITGISTRLTPEIVTTTKFSDAPSLVTPQVIQTDKTEVVSTVSSPETPLLINLFTSNFISVTPSSVQSNVQKVSVISTSRKPLVNKARPGITFDIPPSSLSNSLTLTILQNSPITANSGPVSASFPPTASTSRPVLNSQSDVTSGNRPPDVISQVLSSFFNNKRLPSISIGASLNKTVSNEPVNRPGVQIRLPSISLNGQAEVLNPLGSFVRDLTSAGGRLIETGTSIADSFLTSVRSLFTPPRRSNRPARSRSLSP</sequence>
<feature type="chain" id="PRO_5043351568" evidence="2">
    <location>
        <begin position="22"/>
        <end position="473"/>
    </location>
</feature>
<dbReference type="Proteomes" id="UP001431783">
    <property type="component" value="Unassembled WGS sequence"/>
</dbReference>
<keyword evidence="4" id="KW-1185">Reference proteome</keyword>
<dbReference type="SUPFAM" id="SSF100910">
    <property type="entry name" value="Chemosensory protein Csp2"/>
    <property type="match status" value="1"/>
</dbReference>
<keyword evidence="2" id="KW-0732">Signal</keyword>
<dbReference type="InterPro" id="IPR005055">
    <property type="entry name" value="A10/PebIII"/>
</dbReference>
<proteinExistence type="predicted"/>
<evidence type="ECO:0000256" key="2">
    <source>
        <dbReference type="SAM" id="SignalP"/>
    </source>
</evidence>
<gene>
    <name evidence="3" type="ORF">WA026_022423</name>
</gene>
<dbReference type="Pfam" id="PF03392">
    <property type="entry name" value="OS-D"/>
    <property type="match status" value="1"/>
</dbReference>
<dbReference type="PANTHER" id="PTHR11257:SF9">
    <property type="entry name" value="CHEMOSENSORY PROTEIN 13"/>
    <property type="match status" value="1"/>
</dbReference>
<dbReference type="InterPro" id="IPR036682">
    <property type="entry name" value="OS_D_A10/PebIII_sf"/>
</dbReference>
<dbReference type="PANTHER" id="PTHR11257">
    <property type="entry name" value="CHEMOSENSORY PROTEIN-RELATED"/>
    <property type="match status" value="1"/>
</dbReference>
<feature type="signal peptide" evidence="2">
    <location>
        <begin position="1"/>
        <end position="21"/>
    </location>
</feature>
<feature type="compositionally biased region" description="Polar residues" evidence="1">
    <location>
        <begin position="333"/>
        <end position="362"/>
    </location>
</feature>
<evidence type="ECO:0000256" key="1">
    <source>
        <dbReference type="SAM" id="MobiDB-lite"/>
    </source>
</evidence>
<organism evidence="3 4">
    <name type="scientific">Henosepilachna vigintioctopunctata</name>
    <dbReference type="NCBI Taxonomy" id="420089"/>
    <lineage>
        <taxon>Eukaryota</taxon>
        <taxon>Metazoa</taxon>
        <taxon>Ecdysozoa</taxon>
        <taxon>Arthropoda</taxon>
        <taxon>Hexapoda</taxon>
        <taxon>Insecta</taxon>
        <taxon>Pterygota</taxon>
        <taxon>Neoptera</taxon>
        <taxon>Endopterygota</taxon>
        <taxon>Coleoptera</taxon>
        <taxon>Polyphaga</taxon>
        <taxon>Cucujiformia</taxon>
        <taxon>Coccinelloidea</taxon>
        <taxon>Coccinellidae</taxon>
        <taxon>Epilachninae</taxon>
        <taxon>Epilachnini</taxon>
        <taxon>Henosepilachna</taxon>
    </lineage>
</organism>
<dbReference type="EMBL" id="JARQZJ010000049">
    <property type="protein sequence ID" value="KAK9878525.1"/>
    <property type="molecule type" value="Genomic_DNA"/>
</dbReference>
<feature type="compositionally biased region" description="Low complexity" evidence="1">
    <location>
        <begin position="164"/>
        <end position="178"/>
    </location>
</feature>
<protein>
    <submittedName>
        <fullName evidence="3">Uncharacterized protein</fullName>
    </submittedName>
</protein>
<name>A0AAW1UEJ3_9CUCU</name>
<dbReference type="Gene3D" id="1.10.2080.10">
    <property type="entry name" value="Insect odorant-binding protein A10/Ejaculatory bulb-specific protein 3"/>
    <property type="match status" value="1"/>
</dbReference>
<reference evidence="3 4" key="1">
    <citation type="submission" date="2023-03" db="EMBL/GenBank/DDBJ databases">
        <title>Genome insight into feeding habits of ladybird beetles.</title>
        <authorList>
            <person name="Li H.-S."/>
            <person name="Huang Y.-H."/>
            <person name="Pang H."/>
        </authorList>
    </citation>
    <scope>NUCLEOTIDE SEQUENCE [LARGE SCALE GENOMIC DNA]</scope>
    <source>
        <strain evidence="3">SYSU_2023b</strain>
        <tissue evidence="3">Whole body</tissue>
    </source>
</reference>
<accession>A0AAW1UEJ3</accession>
<dbReference type="AlphaFoldDB" id="A0AAW1UEJ3"/>
<evidence type="ECO:0000313" key="3">
    <source>
        <dbReference type="EMBL" id="KAK9878525.1"/>
    </source>
</evidence>
<feature type="compositionally biased region" description="Polar residues" evidence="1">
    <location>
        <begin position="122"/>
        <end position="163"/>
    </location>
</feature>